<dbReference type="Gene3D" id="1.20.200.10">
    <property type="entry name" value="Fumarase/aspartase (Central domain)"/>
    <property type="match status" value="1"/>
</dbReference>
<feature type="domain" description="Fumarase C C-terminal" evidence="3">
    <location>
        <begin position="388"/>
        <end position="434"/>
    </location>
</feature>
<dbReference type="InterPro" id="IPR008948">
    <property type="entry name" value="L-Aspartase-like"/>
</dbReference>
<sequence>MADSIQQKETQNAIRNFPNTLHPALPELVNALIMIKKAAALANKKAGNLEGKIADAIVEVSDQLLNRRDDSKFQTHAIQGGAGTSINMNVDEVIATLASEKVGLNVLPLDHVNLSQSTNDVNPSALKLALLIIHQSLLTEIDQLVSVLNEKATKFQDVIKLGRTHLQDAVPFNQGQEFKAFADTISRDTQKLKASAEYLLELNLGGTAVGNSVNASKEYIKQVYIELNELTGLDFKPALNMIALTSSGSDFTSYQYSLLVLFSDLSKMATDLRVLSSGPAGGIGEIILPRVQAGSSIMPAKVNPVMPEYINQVFYYIAGKSQTALQAAEAASLQLGIMFPVLADSLLNSAKLAHDSIRAFRENCVSGIELNIERIERNLHGSFAYAALLTPVLGYEKVAEYVSKAIKQSKELRTIVLENEELTAEEFDKLLSIDNS</sequence>
<dbReference type="GO" id="GO:0006099">
    <property type="term" value="P:tricarboxylic acid cycle"/>
    <property type="evidence" value="ECO:0007669"/>
    <property type="project" value="InterPro"/>
</dbReference>
<evidence type="ECO:0000259" key="2">
    <source>
        <dbReference type="Pfam" id="PF00206"/>
    </source>
</evidence>
<dbReference type="AlphaFoldDB" id="A0A136KEV3"/>
<dbReference type="Pfam" id="PF00206">
    <property type="entry name" value="Lyase_1"/>
    <property type="match status" value="1"/>
</dbReference>
<name>A0A136KEV3_9BACT</name>
<organism evidence="4 5">
    <name type="scientific">candidate division WS6 bacterium OLB21</name>
    <dbReference type="NCBI Taxonomy" id="1617427"/>
    <lineage>
        <taxon>Bacteria</taxon>
        <taxon>Candidatus Dojkabacteria</taxon>
    </lineage>
</organism>
<dbReference type="PRINTS" id="PR00149">
    <property type="entry name" value="FUMRATELYASE"/>
</dbReference>
<evidence type="ECO:0000313" key="5">
    <source>
        <dbReference type="Proteomes" id="UP000070449"/>
    </source>
</evidence>
<dbReference type="Proteomes" id="UP000070449">
    <property type="component" value="Unassembled WGS sequence"/>
</dbReference>
<evidence type="ECO:0000259" key="3">
    <source>
        <dbReference type="Pfam" id="PF10415"/>
    </source>
</evidence>
<dbReference type="EMBL" id="JYPD01000028">
    <property type="protein sequence ID" value="KXK07939.1"/>
    <property type="molecule type" value="Genomic_DNA"/>
</dbReference>
<dbReference type="EC" id="4.3.1.1" evidence="4"/>
<dbReference type="SUPFAM" id="SSF48557">
    <property type="entry name" value="L-aspartase-like"/>
    <property type="match status" value="1"/>
</dbReference>
<keyword evidence="1 4" id="KW-0456">Lyase</keyword>
<dbReference type="PANTHER" id="PTHR42696">
    <property type="entry name" value="ASPARTATE AMMONIA-LYASE"/>
    <property type="match status" value="1"/>
</dbReference>
<dbReference type="InterPro" id="IPR051546">
    <property type="entry name" value="Aspartate_Ammonia-Lyase"/>
</dbReference>
<dbReference type="PATRIC" id="fig|1617427.3.peg.1115"/>
<dbReference type="Gene3D" id="1.10.275.10">
    <property type="entry name" value="Fumarase/aspartase (N-terminal domain)"/>
    <property type="match status" value="1"/>
</dbReference>
<dbReference type="GO" id="GO:0008797">
    <property type="term" value="F:aspartate ammonia-lyase activity"/>
    <property type="evidence" value="ECO:0007669"/>
    <property type="project" value="UniProtKB-EC"/>
</dbReference>
<gene>
    <name evidence="4" type="primary">aspA</name>
    <name evidence="4" type="ORF">UZ20_WS6002001062</name>
</gene>
<reference evidence="4 5" key="1">
    <citation type="submission" date="2015-02" db="EMBL/GenBank/DDBJ databases">
        <title>Improved understanding of the partial-nitritation anammox process through 23 genomes representing the majority of the microbial community.</title>
        <authorList>
            <person name="Speth D.R."/>
            <person name="In T Zandt M."/>
            <person name="Guerrero Cruz S."/>
            <person name="Jetten M.S."/>
            <person name="Dutilh B.E."/>
        </authorList>
    </citation>
    <scope>NUCLEOTIDE SEQUENCE [LARGE SCALE GENOMIC DNA]</scope>
    <source>
        <strain evidence="4">OLB21</strain>
    </source>
</reference>
<dbReference type="InterPro" id="IPR024083">
    <property type="entry name" value="Fumarase/histidase_N"/>
</dbReference>
<dbReference type="GO" id="GO:0006531">
    <property type="term" value="P:aspartate metabolic process"/>
    <property type="evidence" value="ECO:0007669"/>
    <property type="project" value="TreeGrafter"/>
</dbReference>
<evidence type="ECO:0000313" key="4">
    <source>
        <dbReference type="EMBL" id="KXK07939.1"/>
    </source>
</evidence>
<dbReference type="PROSITE" id="PS00163">
    <property type="entry name" value="FUMARATE_LYASES"/>
    <property type="match status" value="1"/>
</dbReference>
<dbReference type="Pfam" id="PF10415">
    <property type="entry name" value="FumaraseC_C"/>
    <property type="match status" value="1"/>
</dbReference>
<dbReference type="InterPro" id="IPR000362">
    <property type="entry name" value="Fumarate_lyase_fam"/>
</dbReference>
<comment type="caution">
    <text evidence="4">The sequence shown here is derived from an EMBL/GenBank/DDBJ whole genome shotgun (WGS) entry which is preliminary data.</text>
</comment>
<dbReference type="Gene3D" id="1.10.40.30">
    <property type="entry name" value="Fumarase/aspartase (C-terminal domain)"/>
    <property type="match status" value="1"/>
</dbReference>
<dbReference type="PRINTS" id="PR00145">
    <property type="entry name" value="ARGSUCLYASE"/>
</dbReference>
<dbReference type="PANTHER" id="PTHR42696:SF2">
    <property type="entry name" value="ASPARTATE AMMONIA-LYASE"/>
    <property type="match status" value="1"/>
</dbReference>
<dbReference type="InterPro" id="IPR022761">
    <property type="entry name" value="Fumarate_lyase_N"/>
</dbReference>
<evidence type="ECO:0000256" key="1">
    <source>
        <dbReference type="ARBA" id="ARBA00023239"/>
    </source>
</evidence>
<protein>
    <submittedName>
        <fullName evidence="4">Aspartate ammonia-lyase</fullName>
        <ecNumber evidence="4">4.3.1.1</ecNumber>
    </submittedName>
</protein>
<proteinExistence type="predicted"/>
<dbReference type="STRING" id="1617427.UZ20_WS6002001062"/>
<dbReference type="GO" id="GO:0005829">
    <property type="term" value="C:cytosol"/>
    <property type="evidence" value="ECO:0007669"/>
    <property type="project" value="TreeGrafter"/>
</dbReference>
<accession>A0A136KEV3</accession>
<feature type="domain" description="Fumarate lyase N-terminal" evidence="2">
    <location>
        <begin position="25"/>
        <end position="318"/>
    </location>
</feature>
<dbReference type="InterPro" id="IPR018951">
    <property type="entry name" value="Fumarase_C_C"/>
</dbReference>
<dbReference type="InterPro" id="IPR020557">
    <property type="entry name" value="Fumarate_lyase_CS"/>
</dbReference>